<feature type="transmembrane region" description="Helical" evidence="6">
    <location>
        <begin position="96"/>
        <end position="114"/>
    </location>
</feature>
<dbReference type="InterPro" id="IPR011701">
    <property type="entry name" value="MFS"/>
</dbReference>
<dbReference type="GO" id="GO:0022857">
    <property type="term" value="F:transmembrane transporter activity"/>
    <property type="evidence" value="ECO:0007669"/>
    <property type="project" value="InterPro"/>
</dbReference>
<comment type="subcellular location">
    <subcellularLocation>
        <location evidence="1">Membrane</location>
        <topology evidence="1">Multi-pass membrane protein</topology>
    </subcellularLocation>
</comment>
<organism evidence="7 8">
    <name type="scientific">Perkinsus olseni</name>
    <name type="common">Perkinsus atlanticus</name>
    <dbReference type="NCBI Taxonomy" id="32597"/>
    <lineage>
        <taxon>Eukaryota</taxon>
        <taxon>Sar</taxon>
        <taxon>Alveolata</taxon>
        <taxon>Perkinsozoa</taxon>
        <taxon>Perkinsea</taxon>
        <taxon>Perkinsida</taxon>
        <taxon>Perkinsidae</taxon>
        <taxon>Perkinsus</taxon>
    </lineage>
</organism>
<feature type="transmembrane region" description="Helical" evidence="6">
    <location>
        <begin position="420"/>
        <end position="441"/>
    </location>
</feature>
<evidence type="ECO:0000256" key="2">
    <source>
        <dbReference type="ARBA" id="ARBA00022448"/>
    </source>
</evidence>
<feature type="transmembrane region" description="Helical" evidence="6">
    <location>
        <begin position="330"/>
        <end position="350"/>
    </location>
</feature>
<feature type="transmembrane region" description="Helical" evidence="6">
    <location>
        <begin position="386"/>
        <end position="408"/>
    </location>
</feature>
<feature type="transmembrane region" description="Helical" evidence="6">
    <location>
        <begin position="262"/>
        <end position="283"/>
    </location>
</feature>
<keyword evidence="2" id="KW-0813">Transport</keyword>
<dbReference type="PANTHER" id="PTHR23504">
    <property type="entry name" value="MAJOR FACILITATOR SUPERFAMILY DOMAIN-CONTAINING PROTEIN 10"/>
    <property type="match status" value="1"/>
</dbReference>
<dbReference type="PANTHER" id="PTHR23504:SF15">
    <property type="entry name" value="MAJOR FACILITATOR SUPERFAMILY (MFS) PROFILE DOMAIN-CONTAINING PROTEIN"/>
    <property type="match status" value="1"/>
</dbReference>
<evidence type="ECO:0000256" key="6">
    <source>
        <dbReference type="SAM" id="Phobius"/>
    </source>
</evidence>
<feature type="transmembrane region" description="Helical" evidence="6">
    <location>
        <begin position="303"/>
        <end position="323"/>
    </location>
</feature>
<dbReference type="Proteomes" id="UP000572268">
    <property type="component" value="Unassembled WGS sequence"/>
</dbReference>
<accession>A0A7J6MXD7</accession>
<dbReference type="AlphaFoldDB" id="A0A7J6MXD7"/>
<dbReference type="SUPFAM" id="SSF103473">
    <property type="entry name" value="MFS general substrate transporter"/>
    <property type="match status" value="1"/>
</dbReference>
<evidence type="ECO:0008006" key="9">
    <source>
        <dbReference type="Google" id="ProtNLM"/>
    </source>
</evidence>
<dbReference type="InterPro" id="IPR036259">
    <property type="entry name" value="MFS_trans_sf"/>
</dbReference>
<feature type="transmembrane region" description="Helical" evidence="6">
    <location>
        <begin position="69"/>
        <end position="90"/>
    </location>
</feature>
<feature type="transmembrane region" description="Helical" evidence="6">
    <location>
        <begin position="126"/>
        <end position="151"/>
    </location>
</feature>
<dbReference type="GO" id="GO:0016020">
    <property type="term" value="C:membrane"/>
    <property type="evidence" value="ECO:0007669"/>
    <property type="project" value="UniProtKB-SubCell"/>
</dbReference>
<keyword evidence="3 6" id="KW-0812">Transmembrane</keyword>
<dbReference type="EMBL" id="JABANN010000004">
    <property type="protein sequence ID" value="KAF4676265.1"/>
    <property type="molecule type" value="Genomic_DNA"/>
</dbReference>
<comment type="caution">
    <text evidence="7">The sequence shown here is derived from an EMBL/GenBank/DDBJ whole genome shotgun (WGS) entry which is preliminary data.</text>
</comment>
<evidence type="ECO:0000313" key="8">
    <source>
        <dbReference type="Proteomes" id="UP000572268"/>
    </source>
</evidence>
<dbReference type="Pfam" id="PF07690">
    <property type="entry name" value="MFS_1"/>
    <property type="match status" value="1"/>
</dbReference>
<dbReference type="Gene3D" id="1.20.1250.20">
    <property type="entry name" value="MFS general substrate transporter like domains"/>
    <property type="match status" value="1"/>
</dbReference>
<gene>
    <name evidence="7" type="ORF">FOL46_006274</name>
</gene>
<sequence>MLALSMDVELSRQAADCGVRVRVAATSHPGPQLIDNTPLIINCSQYGSGLFISSLILGSMSDTYGRARVILWALSGTAAAYFGQAVAWSFPVLVSFRFIGGLFSGTRPVLLAYLADTVTPTAMPFYSSLIGLCVAASQCLASGAGGALATISLQTPLWVSCTVTALTAILVGLWLQEPIPDASSSSSPSVVGLRQLNRTYESGETLDDDDGCRVPTSAAAAAAATPPQTAGLQGDRNITVGVGRRRRRTGHRKTIDDYMKSYEWCSVFVCSIVLGATIQFNFSSWITLLPLLCGVTWNLTSDITGYILASQGIVTIVSNLLVFIPITRCLNIATVASLGGLCHSLILGVAYLQHHIGPTIALGNTLTLAALPVVSKIIAPMHKRGFVNAVVMSTQNLSMVIGPLLGGYMLDMDPSHKLPYIVMCGNGLLGLLAGIFIRTNIDKVEASLKRLDGSESPTPRSLRACAVP</sequence>
<evidence type="ECO:0000256" key="4">
    <source>
        <dbReference type="ARBA" id="ARBA00022989"/>
    </source>
</evidence>
<keyword evidence="4 6" id="KW-1133">Transmembrane helix</keyword>
<evidence type="ECO:0000256" key="1">
    <source>
        <dbReference type="ARBA" id="ARBA00004141"/>
    </source>
</evidence>
<protein>
    <recommendedName>
        <fullName evidence="9">Major facilitator superfamily (MFS) profile domain-containing protein</fullName>
    </recommendedName>
</protein>
<evidence type="ECO:0000256" key="3">
    <source>
        <dbReference type="ARBA" id="ARBA00022692"/>
    </source>
</evidence>
<keyword evidence="5 6" id="KW-0472">Membrane</keyword>
<name>A0A7J6MXD7_PEROL</name>
<feature type="transmembrane region" description="Helical" evidence="6">
    <location>
        <begin position="157"/>
        <end position="175"/>
    </location>
</feature>
<evidence type="ECO:0000256" key="5">
    <source>
        <dbReference type="ARBA" id="ARBA00023136"/>
    </source>
</evidence>
<reference evidence="7 8" key="1">
    <citation type="submission" date="2020-04" db="EMBL/GenBank/DDBJ databases">
        <title>Perkinsus olseni comparative genomics.</title>
        <authorList>
            <person name="Bogema D.R."/>
        </authorList>
    </citation>
    <scope>NUCLEOTIDE SEQUENCE [LARGE SCALE GENOMIC DNA]</scope>
    <source>
        <strain evidence="7">ATCC PRA-31</strain>
    </source>
</reference>
<feature type="transmembrane region" description="Helical" evidence="6">
    <location>
        <begin position="356"/>
        <end position="374"/>
    </location>
</feature>
<proteinExistence type="predicted"/>
<evidence type="ECO:0000313" key="7">
    <source>
        <dbReference type="EMBL" id="KAF4676265.1"/>
    </source>
</evidence>